<dbReference type="AlphaFoldDB" id="A0A0F9UM80"/>
<sequence length="77" mass="8174">MLHCSIWFPMTATNTDPLSVSPETPPVISSRMPPSSAQQGPMEGGGSDYFRSFNSSFAASSDEAGFWPVTSLPSTTT</sequence>
<gene>
    <name evidence="2" type="ORF">LCGC14_0247180</name>
</gene>
<accession>A0A0F9UM80</accession>
<dbReference type="EMBL" id="LAZR01000127">
    <property type="protein sequence ID" value="KKN88607.1"/>
    <property type="molecule type" value="Genomic_DNA"/>
</dbReference>
<protein>
    <submittedName>
        <fullName evidence="2">Uncharacterized protein</fullName>
    </submittedName>
</protein>
<evidence type="ECO:0000313" key="2">
    <source>
        <dbReference type="EMBL" id="KKN88607.1"/>
    </source>
</evidence>
<organism evidence="2">
    <name type="scientific">marine sediment metagenome</name>
    <dbReference type="NCBI Taxonomy" id="412755"/>
    <lineage>
        <taxon>unclassified sequences</taxon>
        <taxon>metagenomes</taxon>
        <taxon>ecological metagenomes</taxon>
    </lineage>
</organism>
<feature type="region of interest" description="Disordered" evidence="1">
    <location>
        <begin position="15"/>
        <end position="46"/>
    </location>
</feature>
<reference evidence="2" key="1">
    <citation type="journal article" date="2015" name="Nature">
        <title>Complex archaea that bridge the gap between prokaryotes and eukaryotes.</title>
        <authorList>
            <person name="Spang A."/>
            <person name="Saw J.H."/>
            <person name="Jorgensen S.L."/>
            <person name="Zaremba-Niedzwiedzka K."/>
            <person name="Martijn J."/>
            <person name="Lind A.E."/>
            <person name="van Eijk R."/>
            <person name="Schleper C."/>
            <person name="Guy L."/>
            <person name="Ettema T.J."/>
        </authorList>
    </citation>
    <scope>NUCLEOTIDE SEQUENCE</scope>
</reference>
<proteinExistence type="predicted"/>
<name>A0A0F9UM80_9ZZZZ</name>
<evidence type="ECO:0000256" key="1">
    <source>
        <dbReference type="SAM" id="MobiDB-lite"/>
    </source>
</evidence>
<comment type="caution">
    <text evidence="2">The sequence shown here is derived from an EMBL/GenBank/DDBJ whole genome shotgun (WGS) entry which is preliminary data.</text>
</comment>